<dbReference type="InterPro" id="IPR013325">
    <property type="entry name" value="RNA_pol_sigma_r2"/>
</dbReference>
<dbReference type="HOGENOM" id="CLU_1286985_0_0_9"/>
<accession>A0A0E3M803</accession>
<reference evidence="1 2" key="1">
    <citation type="journal article" date="2015" name="J. Biotechnol.">
        <title>Complete genome sequence of a malodorant-producing acetogen, Clostridium scatologenes ATCC 25775(T).</title>
        <authorList>
            <person name="Zhu Z."/>
            <person name="Guo T."/>
            <person name="Zheng H."/>
            <person name="Song T."/>
            <person name="Ouyang P."/>
            <person name="Xie J."/>
        </authorList>
    </citation>
    <scope>NUCLEOTIDE SEQUENCE [LARGE SCALE GENOMIC DNA]</scope>
    <source>
        <strain evidence="1 2">ATCC 25775</strain>
    </source>
</reference>
<dbReference type="KEGG" id="csq:CSCA_2188"/>
<evidence type="ECO:0000313" key="2">
    <source>
        <dbReference type="Proteomes" id="UP000033115"/>
    </source>
</evidence>
<dbReference type="GO" id="GO:0006352">
    <property type="term" value="P:DNA-templated transcription initiation"/>
    <property type="evidence" value="ECO:0007669"/>
    <property type="project" value="InterPro"/>
</dbReference>
<sequence>MDFCTMDLKDFIERIKKKDSIAISHLYRSFEGYIFKTYNNRIGNIYGNQYLEDYLSDVILSIDRAASNFNGTTKNSFNSCIFQTILHCEKRIYTNKCEHQCIYKHLDDEKDLHYIEKNFICSEDSIFNQILFNDELVNYLKRKLKPLEIELFECFFYKKETLKYFAETHNLNYSSVRSTFRRMLKKIEYKEIKSLLELKHSLFLFIACIIGGCL</sequence>
<dbReference type="Proteomes" id="UP000033115">
    <property type="component" value="Chromosome"/>
</dbReference>
<gene>
    <name evidence="1" type="ORF">CSCA_2188</name>
</gene>
<dbReference type="RefSeq" id="WP_029163060.1">
    <property type="nucleotide sequence ID" value="NZ_CP009933.1"/>
</dbReference>
<dbReference type="AlphaFoldDB" id="A0A0E3M803"/>
<protein>
    <submittedName>
        <fullName evidence="1">RNA polymerase sigma factor, sigma-70 family</fullName>
    </submittedName>
</protein>
<organism evidence="1 2">
    <name type="scientific">Clostridium scatologenes</name>
    <dbReference type="NCBI Taxonomy" id="1548"/>
    <lineage>
        <taxon>Bacteria</taxon>
        <taxon>Bacillati</taxon>
        <taxon>Bacillota</taxon>
        <taxon>Clostridia</taxon>
        <taxon>Eubacteriales</taxon>
        <taxon>Clostridiaceae</taxon>
        <taxon>Clostridium</taxon>
    </lineage>
</organism>
<dbReference type="GO" id="GO:0003700">
    <property type="term" value="F:DNA-binding transcription factor activity"/>
    <property type="evidence" value="ECO:0007669"/>
    <property type="project" value="InterPro"/>
</dbReference>
<evidence type="ECO:0000313" key="1">
    <source>
        <dbReference type="EMBL" id="AKA69313.1"/>
    </source>
</evidence>
<name>A0A0E3M803_CLOSL</name>
<proteinExistence type="predicted"/>
<dbReference type="EMBL" id="CP009933">
    <property type="protein sequence ID" value="AKA69313.1"/>
    <property type="molecule type" value="Genomic_DNA"/>
</dbReference>
<keyword evidence="2" id="KW-1185">Reference proteome</keyword>
<dbReference type="SUPFAM" id="SSF88946">
    <property type="entry name" value="Sigma2 domain of RNA polymerase sigma factors"/>
    <property type="match status" value="1"/>
</dbReference>
<dbReference type="STRING" id="1548.CSCA_2188"/>